<sequence length="353" mass="39809">MAENQPVPDVSVQGGFSSVAQHPDALRDTLLVAGLHYAWTVGDLETYKPTFLFHKVSTIQVLNRWLQNIHQPGLMTFIRHVSILCFIEAAYGNVHDTEAHINGLVNAVHLLSPLDDDFGHRSEIEEELANRYLLLWVVFAVDTFINADLSSTYYAYQGFKARILGSDSLQNLFRQNNTAEFSTFVSQIYLWKTQNIGHLEMRLNAMKLLPFFFAALPSTTQFHSIDASPLIDCLKHVTTSTQTVREDRYKCDPSWEWIEGSDSRLLCATIGSHFSSLFHDDMFSSAQSSKYSTSWSGMCAASSLYMHSVLELWNGVRAKTSVELRAFRHLVPLAASQNFIVETQCNGTKRVAV</sequence>
<protein>
    <submittedName>
        <fullName evidence="1">Uncharacterized protein</fullName>
    </submittedName>
</protein>
<dbReference type="AlphaFoldDB" id="A0A8H6D8A3"/>
<evidence type="ECO:0000313" key="2">
    <source>
        <dbReference type="Proteomes" id="UP000532311"/>
    </source>
</evidence>
<evidence type="ECO:0000313" key="1">
    <source>
        <dbReference type="EMBL" id="KAF5707055.1"/>
    </source>
</evidence>
<dbReference type="Proteomes" id="UP000532311">
    <property type="component" value="Unassembled WGS sequence"/>
</dbReference>
<comment type="caution">
    <text evidence="1">The sequence shown here is derived from an EMBL/GenBank/DDBJ whole genome shotgun (WGS) entry which is preliminary data.</text>
</comment>
<proteinExistence type="predicted"/>
<organism evidence="1 2">
    <name type="scientific">Fusarium globosum</name>
    <dbReference type="NCBI Taxonomy" id="78864"/>
    <lineage>
        <taxon>Eukaryota</taxon>
        <taxon>Fungi</taxon>
        <taxon>Dikarya</taxon>
        <taxon>Ascomycota</taxon>
        <taxon>Pezizomycotina</taxon>
        <taxon>Sordariomycetes</taxon>
        <taxon>Hypocreomycetidae</taxon>
        <taxon>Hypocreales</taxon>
        <taxon>Nectriaceae</taxon>
        <taxon>Fusarium</taxon>
        <taxon>Fusarium fujikuroi species complex</taxon>
    </lineage>
</organism>
<accession>A0A8H6D8A3</accession>
<reference evidence="1 2" key="1">
    <citation type="submission" date="2020-05" db="EMBL/GenBank/DDBJ databases">
        <title>Identification and distribution of gene clusters putatively required for synthesis of sphingolipid metabolism inhibitors in phylogenetically diverse species of the filamentous fungus Fusarium.</title>
        <authorList>
            <person name="Kim H.-S."/>
            <person name="Busman M."/>
            <person name="Brown D.W."/>
            <person name="Divon H."/>
            <person name="Uhlig S."/>
            <person name="Proctor R.H."/>
        </authorList>
    </citation>
    <scope>NUCLEOTIDE SEQUENCE [LARGE SCALE GENOMIC DNA]</scope>
    <source>
        <strain evidence="1 2">NRRL 26131</strain>
    </source>
</reference>
<dbReference type="EMBL" id="JAAQPF010000306">
    <property type="protein sequence ID" value="KAF5707055.1"/>
    <property type="molecule type" value="Genomic_DNA"/>
</dbReference>
<keyword evidence="2" id="KW-1185">Reference proteome</keyword>
<gene>
    <name evidence="1" type="ORF">FGLOB1_7138</name>
</gene>
<name>A0A8H6D8A3_9HYPO</name>